<keyword evidence="3 9" id="KW-0997">Cell inner membrane</keyword>
<dbReference type="STRING" id="1902579.BHV28_13180"/>
<dbReference type="KEGG" id="thd:BHV28_13180"/>
<dbReference type="InterPro" id="IPR045335">
    <property type="entry name" value="FtsQ_C_sf"/>
</dbReference>
<dbReference type="HAMAP" id="MF_00911">
    <property type="entry name" value="FtsQ_subfam"/>
    <property type="match status" value="1"/>
</dbReference>
<evidence type="ECO:0000313" key="12">
    <source>
        <dbReference type="Proteomes" id="UP000188912"/>
    </source>
</evidence>
<dbReference type="InterPro" id="IPR005548">
    <property type="entry name" value="Cell_div_FtsQ/DivIB_C"/>
</dbReference>
<dbReference type="PANTHER" id="PTHR35851:SF1">
    <property type="entry name" value="CELL DIVISION PROTEIN FTSQ"/>
    <property type="match status" value="1"/>
</dbReference>
<sequence length="297" mass="32437">MYALKGKSETGLMARVASGFARVTRRIRVSPFLDEYVRVPRHLGSLAVLFFLGAVAVFGMVRGGYTPDVLRAVASSAGFSIEKVDIRGNSRTSDIDVLAALGLDGDAALASLDVAAAQAEIAALPWVKSVSVRKIYPDRLTIAVVEREPFAVWQHNGRMDIIDRDGRIITARRAGAENHLPLVVGDGAGQAAAVFFAEMAAFPEMRERVQAYIRVGGRRWDLLLDNGVRVKLPARDVGRGLKAALSAGDGMELFARDVQSVDLRLEDRITVALSDEAMARRAEQEERQRRLRKAGRI</sequence>
<feature type="transmembrane region" description="Helical" evidence="9">
    <location>
        <begin position="42"/>
        <end position="61"/>
    </location>
</feature>
<dbReference type="Pfam" id="PF03799">
    <property type="entry name" value="FtsQ_DivIB_C"/>
    <property type="match status" value="1"/>
</dbReference>
<comment type="function">
    <text evidence="9">Essential cell division protein.</text>
</comment>
<evidence type="ECO:0000256" key="7">
    <source>
        <dbReference type="ARBA" id="ARBA00023136"/>
    </source>
</evidence>
<dbReference type="Proteomes" id="UP000188912">
    <property type="component" value="Chromosome"/>
</dbReference>
<dbReference type="Gene3D" id="3.40.50.11690">
    <property type="entry name" value="Cell division protein FtsQ/DivIB"/>
    <property type="match status" value="1"/>
</dbReference>
<accession>A0A1U9JVY5</accession>
<dbReference type="AlphaFoldDB" id="A0A1U9JVY5"/>
<keyword evidence="6 9" id="KW-1133">Transmembrane helix</keyword>
<evidence type="ECO:0000256" key="1">
    <source>
        <dbReference type="ARBA" id="ARBA00004370"/>
    </source>
</evidence>
<keyword evidence="12" id="KW-1185">Reference proteome</keyword>
<dbReference type="PANTHER" id="PTHR35851">
    <property type="entry name" value="CELL DIVISION PROTEIN FTSQ"/>
    <property type="match status" value="1"/>
</dbReference>
<dbReference type="GO" id="GO:0032153">
    <property type="term" value="C:cell division site"/>
    <property type="evidence" value="ECO:0007669"/>
    <property type="project" value="UniProtKB-UniRule"/>
</dbReference>
<evidence type="ECO:0000256" key="4">
    <source>
        <dbReference type="ARBA" id="ARBA00022618"/>
    </source>
</evidence>
<evidence type="ECO:0000256" key="2">
    <source>
        <dbReference type="ARBA" id="ARBA00022475"/>
    </source>
</evidence>
<name>A0A1U9JVY5_9HYPH</name>
<dbReference type="GO" id="GO:0090529">
    <property type="term" value="P:cell septum assembly"/>
    <property type="evidence" value="ECO:0007669"/>
    <property type="project" value="InterPro"/>
</dbReference>
<dbReference type="GO" id="GO:0043093">
    <property type="term" value="P:FtsZ-dependent cytokinesis"/>
    <property type="evidence" value="ECO:0007669"/>
    <property type="project" value="UniProtKB-UniRule"/>
</dbReference>
<dbReference type="Pfam" id="PF08478">
    <property type="entry name" value="POTRA_1"/>
    <property type="match status" value="1"/>
</dbReference>
<dbReference type="EMBL" id="CP017315">
    <property type="protein sequence ID" value="AQS42001.1"/>
    <property type="molecule type" value="Genomic_DNA"/>
</dbReference>
<evidence type="ECO:0000256" key="9">
    <source>
        <dbReference type="HAMAP-Rule" id="MF_00911"/>
    </source>
</evidence>
<keyword evidence="2 9" id="KW-1003">Cell membrane</keyword>
<dbReference type="InterPro" id="IPR034746">
    <property type="entry name" value="POTRA"/>
</dbReference>
<dbReference type="Gene3D" id="3.10.20.310">
    <property type="entry name" value="membrane protein fhac"/>
    <property type="match status" value="1"/>
</dbReference>
<dbReference type="InterPro" id="IPR013685">
    <property type="entry name" value="POTRA_FtsQ_type"/>
</dbReference>
<evidence type="ECO:0000256" key="8">
    <source>
        <dbReference type="ARBA" id="ARBA00023306"/>
    </source>
</evidence>
<evidence type="ECO:0000313" key="11">
    <source>
        <dbReference type="EMBL" id="AQS42001.1"/>
    </source>
</evidence>
<keyword evidence="5 9" id="KW-0812">Transmembrane</keyword>
<comment type="subcellular location">
    <subcellularLocation>
        <location evidence="9">Cell inner membrane</location>
        <topology evidence="9">Single-pass type II membrane protein</topology>
    </subcellularLocation>
    <subcellularLocation>
        <location evidence="1">Membrane</location>
    </subcellularLocation>
    <text evidence="9">Localizes to the division septum.</text>
</comment>
<evidence type="ECO:0000259" key="10">
    <source>
        <dbReference type="PROSITE" id="PS51779"/>
    </source>
</evidence>
<dbReference type="PROSITE" id="PS51779">
    <property type="entry name" value="POTRA"/>
    <property type="match status" value="1"/>
</dbReference>
<keyword evidence="4 9" id="KW-0132">Cell division</keyword>
<protein>
    <recommendedName>
        <fullName evidence="9">Cell division protein FtsQ</fullName>
    </recommendedName>
</protein>
<gene>
    <name evidence="9 11" type="primary">ftsQ</name>
    <name evidence="11" type="ORF">BHV28_13180</name>
</gene>
<evidence type="ECO:0000256" key="3">
    <source>
        <dbReference type="ARBA" id="ARBA00022519"/>
    </source>
</evidence>
<organism evidence="11 12">
    <name type="scientific">Candidatus Tokpelaia hoelldobleri</name>
    <dbReference type="NCBI Taxonomy" id="1902579"/>
    <lineage>
        <taxon>Bacteria</taxon>
        <taxon>Pseudomonadati</taxon>
        <taxon>Pseudomonadota</taxon>
        <taxon>Alphaproteobacteria</taxon>
        <taxon>Hyphomicrobiales</taxon>
        <taxon>Candidatus Tokpelaia</taxon>
    </lineage>
</organism>
<keyword evidence="7 9" id="KW-0472">Membrane</keyword>
<evidence type="ECO:0000256" key="6">
    <source>
        <dbReference type="ARBA" id="ARBA00022989"/>
    </source>
</evidence>
<reference evidence="11 12" key="1">
    <citation type="journal article" date="2010" name="Science">
        <title>Genomic comparison of the ants Camponotus floridanus and Harpegnathos saltator.</title>
        <authorList>
            <person name="Bonasio R."/>
            <person name="Zhang G."/>
            <person name="Ye C."/>
            <person name="Mutti N.S."/>
            <person name="Fang X."/>
            <person name="Qin N."/>
            <person name="Donahue G."/>
            <person name="Yang P."/>
            <person name="Li Q."/>
            <person name="Li C."/>
            <person name="Zhang P."/>
            <person name="Huang Z."/>
            <person name="Berger S.L."/>
            <person name="Reinberg D."/>
            <person name="Wang J."/>
            <person name="Liebig J."/>
        </authorList>
    </citation>
    <scope>NUCLEOTIDE SEQUENCE [LARGE SCALE GENOMIC DNA]</scope>
    <source>
        <strain evidence="11 12">Hsal</strain>
    </source>
</reference>
<evidence type="ECO:0000256" key="5">
    <source>
        <dbReference type="ARBA" id="ARBA00022692"/>
    </source>
</evidence>
<comment type="similarity">
    <text evidence="9">Belongs to the FtsQ/DivIB family. FtsQ subfamily.</text>
</comment>
<dbReference type="GO" id="GO:0005886">
    <property type="term" value="C:plasma membrane"/>
    <property type="evidence" value="ECO:0007669"/>
    <property type="project" value="UniProtKB-SubCell"/>
</dbReference>
<feature type="domain" description="POTRA" evidence="10">
    <location>
        <begin position="79"/>
        <end position="147"/>
    </location>
</feature>
<reference evidence="11 12" key="2">
    <citation type="journal article" date="2016" name="Sci. Rep.">
        <title>The genome of Rhizobiales bacteria in predatory ants reveals urease gene functions but no genes for nitrogen fixation.</title>
        <authorList>
            <person name="Neuvonen M.M."/>
            <person name="Tamarit D."/>
            <person name="Naslund K."/>
            <person name="Liebig J."/>
            <person name="Feldhaar H."/>
            <person name="Moran N.A."/>
            <person name="Guy L."/>
            <person name="Andersson S.G."/>
        </authorList>
    </citation>
    <scope>NUCLEOTIDE SEQUENCE [LARGE SCALE GENOMIC DNA]</scope>
    <source>
        <strain evidence="11 12">Hsal</strain>
    </source>
</reference>
<proteinExistence type="inferred from homology"/>
<keyword evidence="8 9" id="KW-0131">Cell cycle</keyword>
<dbReference type="InterPro" id="IPR026579">
    <property type="entry name" value="FtsQ"/>
</dbReference>